<keyword evidence="3" id="KW-1185">Reference proteome</keyword>
<dbReference type="EMBL" id="SORF01000004">
    <property type="protein sequence ID" value="TDY49583.1"/>
    <property type="molecule type" value="Genomic_DNA"/>
</dbReference>
<accession>A0A4R8LPY9</accession>
<evidence type="ECO:0000256" key="1">
    <source>
        <dbReference type="SAM" id="MobiDB-lite"/>
    </source>
</evidence>
<proteinExistence type="predicted"/>
<feature type="region of interest" description="Disordered" evidence="1">
    <location>
        <begin position="36"/>
        <end position="65"/>
    </location>
</feature>
<reference evidence="2 3" key="1">
    <citation type="submission" date="2019-03" db="EMBL/GenBank/DDBJ databases">
        <title>Genomic Encyclopedia of Type Strains, Phase IV (KMG-IV): sequencing the most valuable type-strain genomes for metagenomic binning, comparative biology and taxonomic classification.</title>
        <authorList>
            <person name="Goeker M."/>
        </authorList>
    </citation>
    <scope>NUCLEOTIDE SEQUENCE [LARGE SCALE GENOMIC DNA]</scope>
    <source>
        <strain evidence="2 3">DSM 17974</strain>
    </source>
</reference>
<dbReference type="Proteomes" id="UP000294581">
    <property type="component" value="Unassembled WGS sequence"/>
</dbReference>
<evidence type="ECO:0000313" key="2">
    <source>
        <dbReference type="EMBL" id="TDY49583.1"/>
    </source>
</evidence>
<feature type="compositionally biased region" description="Basic and acidic residues" evidence="1">
    <location>
        <begin position="37"/>
        <end position="52"/>
    </location>
</feature>
<name>A0A4R8LPY9_9BACL</name>
<evidence type="ECO:0000313" key="3">
    <source>
        <dbReference type="Proteomes" id="UP000294581"/>
    </source>
</evidence>
<dbReference type="AlphaFoldDB" id="A0A4R8LPY9"/>
<comment type="caution">
    <text evidence="2">The sequence shown here is derived from an EMBL/GenBank/DDBJ whole genome shotgun (WGS) entry which is preliminary data.</text>
</comment>
<protein>
    <submittedName>
        <fullName evidence="2">Uncharacterized protein</fullName>
    </submittedName>
</protein>
<sequence length="65" mass="7057">MDRLFYVEWKTPASPISPAQAKQVFSKLIWQSSQGRVDSHEKAGDADADGRLHARVNRGTGCGGA</sequence>
<gene>
    <name evidence="2" type="ORF">C7445_10494</name>
</gene>
<organism evidence="2 3">
    <name type="scientific">Alicyclobacillus sacchari</name>
    <dbReference type="NCBI Taxonomy" id="392010"/>
    <lineage>
        <taxon>Bacteria</taxon>
        <taxon>Bacillati</taxon>
        <taxon>Bacillota</taxon>
        <taxon>Bacilli</taxon>
        <taxon>Bacillales</taxon>
        <taxon>Alicyclobacillaceae</taxon>
        <taxon>Alicyclobacillus</taxon>
    </lineage>
</organism>